<evidence type="ECO:0000313" key="15">
    <source>
        <dbReference type="EnsemblMetazoa" id="MDOA015176-PA"/>
    </source>
</evidence>
<dbReference type="VEuPathDB" id="VectorBase:MDOA015176"/>
<dbReference type="InterPro" id="IPR016900">
    <property type="entry name" value="Alg10"/>
</dbReference>
<keyword evidence="6 14" id="KW-0328">Glycosyltransferase</keyword>
<dbReference type="RefSeq" id="XP_005190941.1">
    <property type="nucleotide sequence ID" value="XM_005190884.3"/>
</dbReference>
<feature type="transmembrane region" description="Helical" evidence="14">
    <location>
        <begin position="342"/>
        <end position="360"/>
    </location>
</feature>
<feature type="transmembrane region" description="Helical" evidence="14">
    <location>
        <begin position="172"/>
        <end position="192"/>
    </location>
</feature>
<dbReference type="Proteomes" id="UP001652621">
    <property type="component" value="Unplaced"/>
</dbReference>
<evidence type="ECO:0000256" key="11">
    <source>
        <dbReference type="ARBA" id="ARBA00023136"/>
    </source>
</evidence>
<evidence type="ECO:0000256" key="8">
    <source>
        <dbReference type="ARBA" id="ARBA00022692"/>
    </source>
</evidence>
<evidence type="ECO:0000313" key="16">
    <source>
        <dbReference type="Proteomes" id="UP001652621"/>
    </source>
</evidence>
<reference evidence="17 18" key="2">
    <citation type="submission" date="2025-04" db="UniProtKB">
        <authorList>
            <consortium name="RefSeq"/>
        </authorList>
    </citation>
    <scope>IDENTIFICATION</scope>
    <source>
        <strain evidence="17 18">Aabys</strain>
    </source>
</reference>
<dbReference type="PIRSF" id="PIRSF028810">
    <property type="entry name" value="Alpha1_2_glucosyltferase_Alg10"/>
    <property type="match status" value="1"/>
</dbReference>
<dbReference type="eggNOG" id="KOG2642">
    <property type="taxonomic scope" value="Eukaryota"/>
</dbReference>
<keyword evidence="8 14" id="KW-0812">Transmembrane</keyword>
<keyword evidence="10 14" id="KW-1133">Transmembrane helix</keyword>
<keyword evidence="9" id="KW-0256">Endoplasmic reticulum</keyword>
<dbReference type="STRING" id="7370.A0A1I8NHG3"/>
<feature type="transmembrane region" description="Helical" evidence="14">
    <location>
        <begin position="6"/>
        <end position="23"/>
    </location>
</feature>
<protein>
    <recommendedName>
        <fullName evidence="5 14">Dol-P-Glc:Glc(2)Man(9)GlcNAc(2)-PP-Dol alpha-1,2-glucosyltransferase</fullName>
        <ecNumber evidence="4 14">2.4.1.256</ecNumber>
    </recommendedName>
</protein>
<evidence type="ECO:0000256" key="13">
    <source>
        <dbReference type="ARBA" id="ARBA00048064"/>
    </source>
</evidence>
<evidence type="ECO:0000256" key="3">
    <source>
        <dbReference type="ARBA" id="ARBA00010600"/>
    </source>
</evidence>
<comment type="similarity">
    <text evidence="3 14">Belongs to the ALG10 glucosyltransferase family.</text>
</comment>
<keyword evidence="11 14" id="KW-0472">Membrane</keyword>
<evidence type="ECO:0000256" key="10">
    <source>
        <dbReference type="ARBA" id="ARBA00022989"/>
    </source>
</evidence>
<dbReference type="Pfam" id="PF04922">
    <property type="entry name" value="DIE2_ALG10"/>
    <property type="match status" value="1"/>
</dbReference>
<evidence type="ECO:0000256" key="4">
    <source>
        <dbReference type="ARBA" id="ARBA00011967"/>
    </source>
</evidence>
<reference evidence="15" key="1">
    <citation type="submission" date="2020-05" db="UniProtKB">
        <authorList>
            <consortium name="EnsemblMetazoa"/>
        </authorList>
    </citation>
    <scope>IDENTIFICATION</scope>
    <source>
        <strain evidence="15">Aabys</strain>
    </source>
</reference>
<feature type="transmembrane region" description="Helical" evidence="14">
    <location>
        <begin position="267"/>
        <end position="289"/>
    </location>
</feature>
<feature type="transmembrane region" description="Helical" evidence="14">
    <location>
        <begin position="372"/>
        <end position="394"/>
    </location>
</feature>
<name>A0A1I8NHG3_MUSDO</name>
<feature type="transmembrane region" description="Helical" evidence="14">
    <location>
        <begin position="414"/>
        <end position="433"/>
    </location>
</feature>
<feature type="transmembrane region" description="Helical" evidence="14">
    <location>
        <begin position="79"/>
        <end position="99"/>
    </location>
</feature>
<comment type="subcellular location">
    <subcellularLocation>
        <location evidence="1">Endoplasmic reticulum membrane</location>
        <topology evidence="1">Multi-pass membrane protein</topology>
    </subcellularLocation>
</comment>
<dbReference type="VEuPathDB" id="VectorBase:MDOMA2_007041"/>
<proteinExistence type="inferred from homology"/>
<evidence type="ECO:0000256" key="9">
    <source>
        <dbReference type="ARBA" id="ARBA00022824"/>
    </source>
</evidence>
<evidence type="ECO:0000256" key="12">
    <source>
        <dbReference type="ARBA" id="ARBA00044727"/>
    </source>
</evidence>
<organism evidence="15">
    <name type="scientific">Musca domestica</name>
    <name type="common">House fly</name>
    <dbReference type="NCBI Taxonomy" id="7370"/>
    <lineage>
        <taxon>Eukaryota</taxon>
        <taxon>Metazoa</taxon>
        <taxon>Ecdysozoa</taxon>
        <taxon>Arthropoda</taxon>
        <taxon>Hexapoda</taxon>
        <taxon>Insecta</taxon>
        <taxon>Pterygota</taxon>
        <taxon>Neoptera</taxon>
        <taxon>Endopterygota</taxon>
        <taxon>Diptera</taxon>
        <taxon>Brachycera</taxon>
        <taxon>Muscomorpha</taxon>
        <taxon>Muscoidea</taxon>
        <taxon>Muscidae</taxon>
        <taxon>Musca</taxon>
    </lineage>
</organism>
<gene>
    <name evidence="15" type="primary">101892420</name>
    <name evidence="17 18" type="synonym">LOC101892420</name>
</gene>
<evidence type="ECO:0000256" key="7">
    <source>
        <dbReference type="ARBA" id="ARBA00022679"/>
    </source>
</evidence>
<dbReference type="PANTHER" id="PTHR12989:SF10">
    <property type="entry name" value="DOL-P-GLC:GLC(2)MAN(9)GLCNAC(2)-PP-DOL ALPHA-1,2-GLUCOSYLTRANSFERASE-RELATED"/>
    <property type="match status" value="1"/>
</dbReference>
<evidence type="ECO:0000256" key="2">
    <source>
        <dbReference type="ARBA" id="ARBA00004922"/>
    </source>
</evidence>
<dbReference type="AlphaFoldDB" id="A0A1I8NHG3"/>
<dbReference type="GO" id="GO:0006488">
    <property type="term" value="P:dolichol-linked oligosaccharide biosynthetic process"/>
    <property type="evidence" value="ECO:0007669"/>
    <property type="project" value="UniProtKB-UniRule"/>
</dbReference>
<comment type="caution">
    <text evidence="14">Lacks conserved residue(s) required for the propagation of feature annotation.</text>
</comment>
<accession>A0A1I8NHG3</accession>
<evidence type="ECO:0000256" key="5">
    <source>
        <dbReference type="ARBA" id="ARBA00018512"/>
    </source>
</evidence>
<sequence>MKTYLLPILLVLVFAAYSLPLFLRVYSTTQMVIDEEFHLRQGLRYCNKQFKEWDPKITTFPGLYFFALLLIPLEFCEVLGLRLISLMAAAVNVVLLYYIRRKSLGNAHSTLAALEAVTIGSLPPLYFFSHLYYSDTLSLTTVLLMYVFWQKGSHLQASVYAAASVLMRQTNVVWVAMAFGTMALDLVTVKYAELKGIKPNEVQIYKPKVILDILKRFELLVKCLWYIVTQGCFYLVIILPFMGFVYLNGSIVLGDKRAHEASIHVPQLFYFAIFCCFFGISNIINRFRATMQALLEYKCEMCMLTVVFLMIVRFNTLVHPYLLADNRHYIFYIWQRLYGRYWWFKYGMCPVYAVCLMFIHQGIKHLRFNLKFMFWLATAIVLCFQRLLELRYFIIPFVLFRLNTRPNLKSSRAHWIELSFNVLLNAITFYIFFTKEIKWDNYKEPQRLIW</sequence>
<feature type="transmembrane region" description="Helical" evidence="14">
    <location>
        <begin position="301"/>
        <end position="322"/>
    </location>
</feature>
<dbReference type="GO" id="GO:0106073">
    <property type="term" value="F:dolichyl pyrophosphate Glc2Man9GlcNAc2 alpha-1,2-glucosyltransferase activity"/>
    <property type="evidence" value="ECO:0007669"/>
    <property type="project" value="UniProtKB-UniRule"/>
</dbReference>
<dbReference type="EC" id="2.4.1.256" evidence="4 14"/>
<dbReference type="GO" id="GO:0005789">
    <property type="term" value="C:endoplasmic reticulum membrane"/>
    <property type="evidence" value="ECO:0007669"/>
    <property type="project" value="UniProtKB-SubCell"/>
</dbReference>
<evidence type="ECO:0000313" key="17">
    <source>
        <dbReference type="RefSeq" id="XP_005190941.1"/>
    </source>
</evidence>
<keyword evidence="7" id="KW-0808">Transferase</keyword>
<dbReference type="EnsemblMetazoa" id="MDOA015176-RA">
    <property type="protein sequence ID" value="MDOA015176-PA"/>
    <property type="gene ID" value="MDOA015176"/>
</dbReference>
<comment type="pathway">
    <text evidence="2">Protein modification; protein glycosylation.</text>
</comment>
<keyword evidence="16" id="KW-1185">Reference proteome</keyword>
<comment type="function">
    <text evidence="12">Dol-P-Glc:Glc(2)Man(9)GlcNAc(2)-PP-Dol alpha-1,2-glucosyltransferase that operates in the biosynthetic pathway of dolichol-linked oligosaccharides, the glycan precursors employed in protein asparagine (N)-glycosylation. The assembly of dolichol-linked oligosaccharides begins on the cytosolic side of the endoplasmic reticulum membrane and finishes in its lumen. The sequential addition of sugars to dolichol pyrophosphate produces dolichol-linked oligosaccharides containing fourteen sugars, including two GlcNAcs, nine mannoses and three glucoses. Once assembled, the oligosaccharide is transferred from the lipid to nascent proteins by oligosaccharyltransferases. In the lumen of the endoplasmic reticulum, adds the third and last glucose residue from dolichyl phosphate glucose (Dol-P-Glc) onto the lipid-linked oligosaccharide intermediate Glc(2)Man(9)GlcNAc(2)-PP-Dol to produce Glc(3)Man(9)GlcNAc(2)-PP-Dol.</text>
</comment>
<evidence type="ECO:0000256" key="1">
    <source>
        <dbReference type="ARBA" id="ARBA00004477"/>
    </source>
</evidence>
<evidence type="ECO:0000256" key="14">
    <source>
        <dbReference type="PIRNR" id="PIRNR028810"/>
    </source>
</evidence>
<feature type="transmembrane region" description="Helical" evidence="14">
    <location>
        <begin position="223"/>
        <end position="247"/>
    </location>
</feature>
<dbReference type="RefSeq" id="XP_019894964.1">
    <property type="nucleotide sequence ID" value="XM_020039405.1"/>
</dbReference>
<comment type="catalytic activity">
    <reaction evidence="13">
        <text>an alpha-D-Glc-(1-&gt;3)-alpha-D-Glc-(1-&gt;3)-alpha-D-Man-(1-&gt;2)-alpha-D-Man-(1-&gt;2)-alpha-D-Man-(1-&gt;3)-[alpha-D-Man-(1-&gt;2)-alpha-D-Man-(1-&gt;3)-[alpha-D-Man-(1-&gt;2)-alpha-D-Man-(1-&gt;6)]-alpha-D-Man-(1-&gt;6)]-beta-D-Man-(1-&gt;4)-beta-D-GlcNAc-(1-&gt;4)-alpha-D-GlcNAc-diphospho-di-trans,poly-cis-dolichol + a di-trans,poly-cis-dolichyl beta-D-glucosyl phosphate = a alpha-D-Glc-(1-&gt;2)-alpha-D-Glc-(1-&gt;3)-alpha-D-Glc-(1-&gt;3)-alpha-D-Man-(1-&gt;2)-alpha-D-Man-(1-&gt;2)-alpha-D-Man-(1-&gt;3)-[alpha-D-Man-(1-&gt;2)-alpha-D-Man-(1-&gt;3)-[alpha-D-Man-(1-&gt;2)-alpha-D-Man-(1-&gt;6)]-alpha-D-Man-(1-&gt;6)]-beta-D-Man-(1-&gt;4)-beta-D-GlcNAc-(1-&gt;4)-alpha-D-GlcNAc-diphospho-di-trans,poly-cis-dolichol + a di-trans,poly-cis-dolichyl phosphate + H(+)</text>
        <dbReference type="Rhea" id="RHEA:29543"/>
        <dbReference type="Rhea" id="RHEA-COMP:19498"/>
        <dbReference type="Rhea" id="RHEA-COMP:19502"/>
        <dbReference type="Rhea" id="RHEA-COMP:19512"/>
        <dbReference type="Rhea" id="RHEA-COMP:19522"/>
        <dbReference type="ChEBI" id="CHEBI:15378"/>
        <dbReference type="ChEBI" id="CHEBI:57525"/>
        <dbReference type="ChEBI" id="CHEBI:57683"/>
        <dbReference type="ChEBI" id="CHEBI:132522"/>
        <dbReference type="ChEBI" id="CHEBI:132523"/>
        <dbReference type="EC" id="2.4.1.256"/>
    </reaction>
    <physiologicalReaction direction="left-to-right" evidence="13">
        <dbReference type="Rhea" id="RHEA:29544"/>
    </physiologicalReaction>
</comment>
<dbReference type="OrthoDB" id="4769at2759"/>
<dbReference type="PANTHER" id="PTHR12989">
    <property type="entry name" value="ALPHA-1,2-GLUCOSYLTRANSFERASE ALG10"/>
    <property type="match status" value="1"/>
</dbReference>
<feature type="transmembrane region" description="Helical" evidence="14">
    <location>
        <begin position="57"/>
        <end position="73"/>
    </location>
</feature>
<dbReference type="KEGG" id="mde:101892420"/>
<evidence type="ECO:0000313" key="18">
    <source>
        <dbReference type="RefSeq" id="XP_019894964.1"/>
    </source>
</evidence>
<evidence type="ECO:0000256" key="6">
    <source>
        <dbReference type="ARBA" id="ARBA00022676"/>
    </source>
</evidence>